<feature type="active site" description="Acyl-ester intermediate" evidence="12">
    <location>
        <position position="64"/>
    </location>
</feature>
<keyword evidence="5" id="KW-0645">Protease</keyword>
<evidence type="ECO:0000256" key="8">
    <source>
        <dbReference type="ARBA" id="ARBA00022960"/>
    </source>
</evidence>
<feature type="binding site" evidence="13">
    <location>
        <position position="229"/>
    </location>
    <ligand>
        <name>substrate</name>
    </ligand>
</feature>
<keyword evidence="20" id="KW-1185">Reference proteome</keyword>
<dbReference type="GO" id="GO:0009002">
    <property type="term" value="F:serine-type D-Ala-D-Ala carboxypeptidase activity"/>
    <property type="evidence" value="ECO:0007669"/>
    <property type="project" value="UniProtKB-EC"/>
</dbReference>
<evidence type="ECO:0000259" key="17">
    <source>
        <dbReference type="Pfam" id="PF00768"/>
    </source>
</evidence>
<evidence type="ECO:0000256" key="3">
    <source>
        <dbReference type="ARBA" id="ARBA00012448"/>
    </source>
</evidence>
<evidence type="ECO:0000256" key="2">
    <source>
        <dbReference type="ARBA" id="ARBA00007164"/>
    </source>
</evidence>
<dbReference type="GO" id="GO:0071555">
    <property type="term" value="P:cell wall organization"/>
    <property type="evidence" value="ECO:0007669"/>
    <property type="project" value="UniProtKB-KW"/>
</dbReference>
<dbReference type="Gene3D" id="3.40.710.10">
    <property type="entry name" value="DD-peptidase/beta-lactamase superfamily"/>
    <property type="match status" value="1"/>
</dbReference>
<dbReference type="Proteomes" id="UP000679179">
    <property type="component" value="Unassembled WGS sequence"/>
</dbReference>
<evidence type="ECO:0000256" key="14">
    <source>
        <dbReference type="RuleBase" id="RU004016"/>
    </source>
</evidence>
<comment type="similarity">
    <text evidence="2 14">Belongs to the peptidase S11 family.</text>
</comment>
<feature type="chain" id="PRO_5037111568" description="serine-type D-Ala-D-Ala carboxypeptidase" evidence="16">
    <location>
        <begin position="26"/>
        <end position="432"/>
    </location>
</feature>
<keyword evidence="8" id="KW-0133">Cell shape</keyword>
<proteinExistence type="inferred from homology"/>
<feature type="domain" description="Peptidase S11 D-alanyl-D-alanine carboxypeptidase A N-terminal" evidence="17">
    <location>
        <begin position="27"/>
        <end position="254"/>
    </location>
</feature>
<evidence type="ECO:0000256" key="15">
    <source>
        <dbReference type="SAM" id="Phobius"/>
    </source>
</evidence>
<dbReference type="InterPro" id="IPR001967">
    <property type="entry name" value="Peptidase_S11_N"/>
</dbReference>
<evidence type="ECO:0000256" key="16">
    <source>
        <dbReference type="SAM" id="SignalP"/>
    </source>
</evidence>
<protein>
    <recommendedName>
        <fullName evidence="3">serine-type D-Ala-D-Ala carboxypeptidase</fullName>
        <ecNumber evidence="3">3.4.16.4</ecNumber>
    </recommendedName>
</protein>
<dbReference type="GO" id="GO:0008360">
    <property type="term" value="P:regulation of cell shape"/>
    <property type="evidence" value="ECO:0007669"/>
    <property type="project" value="UniProtKB-KW"/>
</dbReference>
<evidence type="ECO:0000256" key="7">
    <source>
        <dbReference type="ARBA" id="ARBA00022801"/>
    </source>
</evidence>
<dbReference type="InterPro" id="IPR012338">
    <property type="entry name" value="Beta-lactam/transpept-like"/>
</dbReference>
<feature type="transmembrane region" description="Helical" evidence="15">
    <location>
        <begin position="393"/>
        <end position="412"/>
    </location>
</feature>
<dbReference type="InterPro" id="IPR012907">
    <property type="entry name" value="Peptidase_S11_C"/>
</dbReference>
<dbReference type="PANTHER" id="PTHR21581">
    <property type="entry name" value="D-ALANYL-D-ALANINE CARBOXYPEPTIDASE"/>
    <property type="match status" value="1"/>
</dbReference>
<keyword evidence="7" id="KW-0378">Hydrolase</keyword>
<name>A0A919S0M2_9CLOT</name>
<evidence type="ECO:0000256" key="1">
    <source>
        <dbReference type="ARBA" id="ARBA00004752"/>
    </source>
</evidence>
<evidence type="ECO:0000256" key="12">
    <source>
        <dbReference type="PIRSR" id="PIRSR618044-1"/>
    </source>
</evidence>
<feature type="active site" description="Acyl-ester intermediate" evidence="12">
    <location>
        <position position="61"/>
    </location>
</feature>
<feature type="domain" description="Peptidase S11 D-Ala-D-Ala carboxypeptidase A C-terminal" evidence="18">
    <location>
        <begin position="279"/>
        <end position="373"/>
    </location>
</feature>
<dbReference type="Pfam" id="PF00768">
    <property type="entry name" value="Peptidase_S11"/>
    <property type="match status" value="1"/>
</dbReference>
<keyword evidence="10" id="KW-0961">Cell wall biogenesis/degradation</keyword>
<reference evidence="19" key="1">
    <citation type="submission" date="2021-03" db="EMBL/GenBank/DDBJ databases">
        <title>Taxonomic study of Clostridium polyendosporum from meadow-gley soil under rice.</title>
        <authorList>
            <person name="Kobayashi H."/>
            <person name="Tanizawa Y."/>
            <person name="Yagura M."/>
        </authorList>
    </citation>
    <scope>NUCLEOTIDE SEQUENCE</scope>
    <source>
        <strain evidence="19">JCM 30710</strain>
    </source>
</reference>
<dbReference type="InterPro" id="IPR018044">
    <property type="entry name" value="Peptidase_S11"/>
</dbReference>
<dbReference type="SUPFAM" id="SSF56601">
    <property type="entry name" value="beta-lactamase/transpeptidase-like"/>
    <property type="match status" value="1"/>
</dbReference>
<dbReference type="GO" id="GO:0006508">
    <property type="term" value="P:proteolysis"/>
    <property type="evidence" value="ECO:0007669"/>
    <property type="project" value="UniProtKB-KW"/>
</dbReference>
<feature type="signal peptide" evidence="16">
    <location>
        <begin position="1"/>
        <end position="25"/>
    </location>
</feature>
<sequence length="432" mass="49064">MKKILFLITALFITLSITHGMIAKAEDKPPEIEADGAVLMDITTGQIIYGKNDTKILAPASTTKVMTALLTLENTNLNDKVTIGKKPPTAEGTSIGLKEGEVYTVNDLLHGLLLESANDCAEALAEHIGGSVENFAKMMNDKAKKLGAKDTHFVNPSGLYEKDHKTTAYDLSLITREAIKNPKFIKIGREFVYKFPQSNIDGQEKWVSNKNDLIRENNTHYYKYALVGKTGYTTNSRHTYTCAAEKDGHILVASLLYSQSKQYYFDDTKKLFEYGFNNFQLVKLFSEGEQVDTYKVDDSLTIPLLSSKDVYYLAKKSELKQQISRGKYEKLIKPEINIEDKNLEEVSFKKGEKILSSKVLINNTEITDLKLTSGIDRNYTKPLLLRKITSTNYRTYIIVLIPIVLGVSLIIYKHRLRRRKRLFLKKKYKLKI</sequence>
<accession>A0A919S0M2</accession>
<evidence type="ECO:0000313" key="20">
    <source>
        <dbReference type="Proteomes" id="UP000679179"/>
    </source>
</evidence>
<organism evidence="19 20">
    <name type="scientific">Clostridium polyendosporum</name>
    <dbReference type="NCBI Taxonomy" id="69208"/>
    <lineage>
        <taxon>Bacteria</taxon>
        <taxon>Bacillati</taxon>
        <taxon>Bacillota</taxon>
        <taxon>Clostridia</taxon>
        <taxon>Eubacteriales</taxon>
        <taxon>Clostridiaceae</taxon>
        <taxon>Clostridium</taxon>
    </lineage>
</organism>
<evidence type="ECO:0000256" key="13">
    <source>
        <dbReference type="PIRSR" id="PIRSR618044-2"/>
    </source>
</evidence>
<comment type="pathway">
    <text evidence="1">Cell wall biogenesis; peptidoglycan biosynthesis.</text>
</comment>
<comment type="caution">
    <text evidence="19">The sequence shown here is derived from an EMBL/GenBank/DDBJ whole genome shotgun (WGS) entry which is preliminary data.</text>
</comment>
<dbReference type="PRINTS" id="PR00725">
    <property type="entry name" value="DADACBPTASE1"/>
</dbReference>
<evidence type="ECO:0000256" key="10">
    <source>
        <dbReference type="ARBA" id="ARBA00023316"/>
    </source>
</evidence>
<dbReference type="EC" id="3.4.16.4" evidence="3"/>
<evidence type="ECO:0000256" key="5">
    <source>
        <dbReference type="ARBA" id="ARBA00022670"/>
    </source>
</evidence>
<evidence type="ECO:0000256" key="9">
    <source>
        <dbReference type="ARBA" id="ARBA00022984"/>
    </source>
</evidence>
<keyword evidence="15" id="KW-0472">Membrane</keyword>
<evidence type="ECO:0000256" key="4">
    <source>
        <dbReference type="ARBA" id="ARBA00022645"/>
    </source>
</evidence>
<keyword evidence="9" id="KW-0573">Peptidoglycan synthesis</keyword>
<evidence type="ECO:0000256" key="6">
    <source>
        <dbReference type="ARBA" id="ARBA00022729"/>
    </source>
</evidence>
<keyword evidence="4 19" id="KW-0121">Carboxypeptidase</keyword>
<dbReference type="AlphaFoldDB" id="A0A919S0M2"/>
<gene>
    <name evidence="19" type="ORF">CPJCM30710_18900</name>
</gene>
<dbReference type="EMBL" id="BOPZ01000014">
    <property type="protein sequence ID" value="GIM29224.1"/>
    <property type="molecule type" value="Genomic_DNA"/>
</dbReference>
<keyword evidence="15" id="KW-1133">Transmembrane helix</keyword>
<evidence type="ECO:0000259" key="18">
    <source>
        <dbReference type="Pfam" id="PF07943"/>
    </source>
</evidence>
<dbReference type="PANTHER" id="PTHR21581:SF33">
    <property type="entry name" value="D-ALANYL-D-ALANINE CARBOXYPEPTIDASE DACB"/>
    <property type="match status" value="1"/>
</dbReference>
<dbReference type="Pfam" id="PF07943">
    <property type="entry name" value="PBP5_C"/>
    <property type="match status" value="1"/>
</dbReference>
<keyword evidence="6 16" id="KW-0732">Signal</keyword>
<dbReference type="RefSeq" id="WP_212903929.1">
    <property type="nucleotide sequence ID" value="NZ_BOPZ01000014.1"/>
</dbReference>
<keyword evidence="15" id="KW-0812">Transmembrane</keyword>
<comment type="catalytic activity">
    <reaction evidence="11">
        <text>Preferential cleavage: (Ac)2-L-Lys-D-Ala-|-D-Ala. Also transpeptidation of peptidyl-alanyl moieties that are N-acyl substituents of D-alanine.</text>
        <dbReference type="EC" id="3.4.16.4"/>
    </reaction>
</comment>
<feature type="active site" evidence="12">
    <location>
        <position position="116"/>
    </location>
</feature>
<dbReference type="GO" id="GO:0009252">
    <property type="term" value="P:peptidoglycan biosynthetic process"/>
    <property type="evidence" value="ECO:0007669"/>
    <property type="project" value="UniProtKB-KW"/>
</dbReference>
<evidence type="ECO:0000313" key="19">
    <source>
        <dbReference type="EMBL" id="GIM29224.1"/>
    </source>
</evidence>
<evidence type="ECO:0000256" key="11">
    <source>
        <dbReference type="ARBA" id="ARBA00034000"/>
    </source>
</evidence>